<dbReference type="InParanoid" id="A0A0C2SSS6"/>
<proteinExistence type="predicted"/>
<dbReference type="InterPro" id="IPR046522">
    <property type="entry name" value="DUF6699"/>
</dbReference>
<evidence type="ECO:0000313" key="3">
    <source>
        <dbReference type="Proteomes" id="UP000054549"/>
    </source>
</evidence>
<dbReference type="Proteomes" id="UP000054549">
    <property type="component" value="Unassembled WGS sequence"/>
</dbReference>
<reference evidence="2 3" key="1">
    <citation type="submission" date="2014-04" db="EMBL/GenBank/DDBJ databases">
        <title>Evolutionary Origins and Diversification of the Mycorrhizal Mutualists.</title>
        <authorList>
            <consortium name="DOE Joint Genome Institute"/>
            <consortium name="Mycorrhizal Genomics Consortium"/>
            <person name="Kohler A."/>
            <person name="Kuo A."/>
            <person name="Nagy L.G."/>
            <person name="Floudas D."/>
            <person name="Copeland A."/>
            <person name="Barry K.W."/>
            <person name="Cichocki N."/>
            <person name="Veneault-Fourrey C."/>
            <person name="LaButti K."/>
            <person name="Lindquist E.A."/>
            <person name="Lipzen A."/>
            <person name="Lundell T."/>
            <person name="Morin E."/>
            <person name="Murat C."/>
            <person name="Riley R."/>
            <person name="Ohm R."/>
            <person name="Sun H."/>
            <person name="Tunlid A."/>
            <person name="Henrissat B."/>
            <person name="Grigoriev I.V."/>
            <person name="Hibbett D.S."/>
            <person name="Martin F."/>
        </authorList>
    </citation>
    <scope>NUCLEOTIDE SEQUENCE [LARGE SCALE GENOMIC DNA]</scope>
    <source>
        <strain evidence="2 3">Koide BX008</strain>
    </source>
</reference>
<accession>A0A0C2SSS6</accession>
<name>A0A0C2SSS6_AMAMK</name>
<evidence type="ECO:0000259" key="1">
    <source>
        <dbReference type="Pfam" id="PF20415"/>
    </source>
</evidence>
<gene>
    <name evidence="2" type="ORF">M378DRAFT_177799</name>
</gene>
<dbReference type="STRING" id="946122.A0A0C2SSS6"/>
<organism evidence="2 3">
    <name type="scientific">Amanita muscaria (strain Koide BX008)</name>
    <dbReference type="NCBI Taxonomy" id="946122"/>
    <lineage>
        <taxon>Eukaryota</taxon>
        <taxon>Fungi</taxon>
        <taxon>Dikarya</taxon>
        <taxon>Basidiomycota</taxon>
        <taxon>Agaricomycotina</taxon>
        <taxon>Agaricomycetes</taxon>
        <taxon>Agaricomycetidae</taxon>
        <taxon>Agaricales</taxon>
        <taxon>Pluteineae</taxon>
        <taxon>Amanitaceae</taxon>
        <taxon>Amanita</taxon>
    </lineage>
</organism>
<keyword evidence="3" id="KW-1185">Reference proteome</keyword>
<sequence>MPAPYPYYVPPTGYPPYPYGAWPYPAPPQHWMLPANSGPHPVLSTTPAVMPYNIELHPREAIPKAYQTVGTHPMLPHSAPTRIQVISKAFPWTIEIQGIQAVTCKDLWKSLYHHLQQPITDVDWAHIVRDESLKRAVRRAYEKRVKPEHRSSSPMRRIDYLGNSTLFIGLEKDDAYVQNTLMPGAKKVQETWVARFMKST</sequence>
<dbReference type="HOGENOM" id="CLU_072871_1_0_1"/>
<protein>
    <recommendedName>
        <fullName evidence="1">DUF6699 domain-containing protein</fullName>
    </recommendedName>
</protein>
<dbReference type="AlphaFoldDB" id="A0A0C2SSS6"/>
<dbReference type="Pfam" id="PF20415">
    <property type="entry name" value="DUF6699"/>
    <property type="match status" value="1"/>
</dbReference>
<dbReference type="EMBL" id="KN818236">
    <property type="protein sequence ID" value="KIL66400.1"/>
    <property type="molecule type" value="Genomic_DNA"/>
</dbReference>
<dbReference type="OrthoDB" id="21474at2759"/>
<evidence type="ECO:0000313" key="2">
    <source>
        <dbReference type="EMBL" id="KIL66400.1"/>
    </source>
</evidence>
<feature type="domain" description="DUF6699" evidence="1">
    <location>
        <begin position="53"/>
        <end position="173"/>
    </location>
</feature>